<dbReference type="InterPro" id="IPR003313">
    <property type="entry name" value="AraC-bd"/>
</dbReference>
<evidence type="ECO:0000256" key="2">
    <source>
        <dbReference type="ARBA" id="ARBA00023125"/>
    </source>
</evidence>
<dbReference type="EMBL" id="SMJU01000003">
    <property type="protein sequence ID" value="TDB67491.1"/>
    <property type="molecule type" value="Genomic_DNA"/>
</dbReference>
<reference evidence="5 6" key="1">
    <citation type="submission" date="2019-02" db="EMBL/GenBank/DDBJ databases">
        <title>Arundinibacter roseus gen. nov., sp. nov., a new member of the family Cytophagaceae.</title>
        <authorList>
            <person name="Szuroczki S."/>
            <person name="Khayer B."/>
            <person name="Sproer C."/>
            <person name="Toumi M."/>
            <person name="Szabo A."/>
            <person name="Felfoldi T."/>
            <person name="Schumann P."/>
            <person name="Toth E."/>
        </authorList>
    </citation>
    <scope>NUCLEOTIDE SEQUENCE [LARGE SCALE GENOMIC DNA]</scope>
    <source>
        <strain evidence="5 6">DMA-k-7a</strain>
    </source>
</reference>
<keyword evidence="2" id="KW-0238">DNA-binding</keyword>
<dbReference type="PANTHER" id="PTHR43280">
    <property type="entry name" value="ARAC-FAMILY TRANSCRIPTIONAL REGULATOR"/>
    <property type="match status" value="1"/>
</dbReference>
<dbReference type="PROSITE" id="PS00041">
    <property type="entry name" value="HTH_ARAC_FAMILY_1"/>
    <property type="match status" value="1"/>
</dbReference>
<dbReference type="Gene3D" id="2.60.120.280">
    <property type="entry name" value="Regulatory protein AraC"/>
    <property type="match status" value="1"/>
</dbReference>
<dbReference type="Pfam" id="PF12833">
    <property type="entry name" value="HTH_18"/>
    <property type="match status" value="1"/>
</dbReference>
<dbReference type="SUPFAM" id="SSF46689">
    <property type="entry name" value="Homeodomain-like"/>
    <property type="match status" value="2"/>
</dbReference>
<evidence type="ECO:0000259" key="4">
    <source>
        <dbReference type="PROSITE" id="PS01124"/>
    </source>
</evidence>
<protein>
    <submittedName>
        <fullName evidence="5">AraC family transcriptional regulator</fullName>
    </submittedName>
</protein>
<keyword evidence="1" id="KW-0805">Transcription regulation</keyword>
<dbReference type="SMART" id="SM00342">
    <property type="entry name" value="HTH_ARAC"/>
    <property type="match status" value="1"/>
</dbReference>
<evidence type="ECO:0000313" key="5">
    <source>
        <dbReference type="EMBL" id="TDB67491.1"/>
    </source>
</evidence>
<dbReference type="InterPro" id="IPR018060">
    <property type="entry name" value="HTH_AraC"/>
</dbReference>
<feature type="domain" description="HTH araC/xylS-type" evidence="4">
    <location>
        <begin position="197"/>
        <end position="295"/>
    </location>
</feature>
<dbReference type="GO" id="GO:0043565">
    <property type="term" value="F:sequence-specific DNA binding"/>
    <property type="evidence" value="ECO:0007669"/>
    <property type="project" value="InterPro"/>
</dbReference>
<name>A0A4R4KLK9_9BACT</name>
<evidence type="ECO:0000256" key="1">
    <source>
        <dbReference type="ARBA" id="ARBA00023015"/>
    </source>
</evidence>
<dbReference type="InterPro" id="IPR018062">
    <property type="entry name" value="HTH_AraC-typ_CS"/>
</dbReference>
<dbReference type="Gene3D" id="1.10.10.60">
    <property type="entry name" value="Homeodomain-like"/>
    <property type="match status" value="2"/>
</dbReference>
<dbReference type="OrthoDB" id="9813413at2"/>
<dbReference type="RefSeq" id="WP_132115533.1">
    <property type="nucleotide sequence ID" value="NZ_SMJU01000003.1"/>
</dbReference>
<keyword evidence="6" id="KW-1185">Reference proteome</keyword>
<dbReference type="SUPFAM" id="SSF51215">
    <property type="entry name" value="Regulatory protein AraC"/>
    <property type="match status" value="1"/>
</dbReference>
<evidence type="ECO:0000313" key="6">
    <source>
        <dbReference type="Proteomes" id="UP000295706"/>
    </source>
</evidence>
<dbReference type="Proteomes" id="UP000295706">
    <property type="component" value="Unassembled WGS sequence"/>
</dbReference>
<dbReference type="PROSITE" id="PS01124">
    <property type="entry name" value="HTH_ARAC_FAMILY_2"/>
    <property type="match status" value="1"/>
</dbReference>
<dbReference type="PANTHER" id="PTHR43280:SF30">
    <property type="entry name" value="MMSAB OPERON REGULATORY PROTEIN"/>
    <property type="match status" value="1"/>
</dbReference>
<gene>
    <name evidence="5" type="ORF">EZE20_05965</name>
</gene>
<accession>A0A4R4KLK9</accession>
<dbReference type="AlphaFoldDB" id="A0A4R4KLK9"/>
<comment type="caution">
    <text evidence="5">The sequence shown here is derived from an EMBL/GenBank/DDBJ whole genome shotgun (WGS) entry which is preliminary data.</text>
</comment>
<organism evidence="5 6">
    <name type="scientific">Arundinibacter roseus</name>
    <dbReference type="NCBI Taxonomy" id="2070510"/>
    <lineage>
        <taxon>Bacteria</taxon>
        <taxon>Pseudomonadati</taxon>
        <taxon>Bacteroidota</taxon>
        <taxon>Cytophagia</taxon>
        <taxon>Cytophagales</taxon>
        <taxon>Spirosomataceae</taxon>
        <taxon>Arundinibacter</taxon>
    </lineage>
</organism>
<evidence type="ECO:0000256" key="3">
    <source>
        <dbReference type="ARBA" id="ARBA00023163"/>
    </source>
</evidence>
<sequence>MVVPGKSRGFTGEKIIEVPAAMVEKCLSMPLISALLITRMGFYPKAQHHYYHRPAGISQVIFLYCTDGQGWVDLPTHRLIMQAGDFLAIPPFLAHSYGADPQNPWTIYWFHYIGNGSPQLLDAFRDRTGNYLHTGRVVYSTERVKLFDQIFETFLKGYSTANLLYANLTLSYFLASFLVPENFEPPSPISDTHNPVYQAIDRMQNSLSEPLTVEEFARSVHLSVSFFSRKFKLATGYAPIEYFNHLRVQKACQLLHFSDLRVNEVAAEIGIHDPFYFSRLFKKHMGFSPVEYRKIEGRYRRKQPPES</sequence>
<dbReference type="Pfam" id="PF02311">
    <property type="entry name" value="AraC_binding"/>
    <property type="match status" value="1"/>
</dbReference>
<dbReference type="GO" id="GO:0003700">
    <property type="term" value="F:DNA-binding transcription factor activity"/>
    <property type="evidence" value="ECO:0007669"/>
    <property type="project" value="InterPro"/>
</dbReference>
<proteinExistence type="predicted"/>
<dbReference type="InterPro" id="IPR009057">
    <property type="entry name" value="Homeodomain-like_sf"/>
</dbReference>
<dbReference type="InterPro" id="IPR020449">
    <property type="entry name" value="Tscrpt_reg_AraC-type_HTH"/>
</dbReference>
<keyword evidence="3" id="KW-0804">Transcription</keyword>
<dbReference type="PRINTS" id="PR00032">
    <property type="entry name" value="HTHARAC"/>
</dbReference>
<dbReference type="CDD" id="cd06986">
    <property type="entry name" value="cupin_MmsR-like_N"/>
    <property type="match status" value="1"/>
</dbReference>
<dbReference type="InterPro" id="IPR037923">
    <property type="entry name" value="HTH-like"/>
</dbReference>